<evidence type="ECO:0000313" key="2">
    <source>
        <dbReference type="Proteomes" id="UP000789405"/>
    </source>
</evidence>
<comment type="caution">
    <text evidence="1">The sequence shown here is derived from an EMBL/GenBank/DDBJ whole genome shotgun (WGS) entry which is preliminary data.</text>
</comment>
<proteinExistence type="predicted"/>
<sequence length="113" mass="12994">RYVLRSFIVTKEETILLTVEGSNESGDAKWLKASWLKELDNSGMRLELPKEKNHVGGIKNPYAEFGNRLISPNISENVYTPVADIQRYLSKQPNNVDDNCFFIFINTSKNIYH</sequence>
<accession>A0A9N9K8N9</accession>
<feature type="non-terminal residue" evidence="1">
    <location>
        <position position="1"/>
    </location>
</feature>
<dbReference type="AlphaFoldDB" id="A0A9N9K8N9"/>
<evidence type="ECO:0000313" key="1">
    <source>
        <dbReference type="EMBL" id="CAG8814610.1"/>
    </source>
</evidence>
<dbReference type="Proteomes" id="UP000789405">
    <property type="component" value="Unassembled WGS sequence"/>
</dbReference>
<reference evidence="1" key="1">
    <citation type="submission" date="2021-06" db="EMBL/GenBank/DDBJ databases">
        <authorList>
            <person name="Kallberg Y."/>
            <person name="Tangrot J."/>
            <person name="Rosling A."/>
        </authorList>
    </citation>
    <scope>NUCLEOTIDE SEQUENCE</scope>
    <source>
        <strain evidence="1">MA453B</strain>
    </source>
</reference>
<feature type="non-terminal residue" evidence="1">
    <location>
        <position position="113"/>
    </location>
</feature>
<name>A0A9N9K8N9_9GLOM</name>
<dbReference type="EMBL" id="CAJVPY010051506">
    <property type="protein sequence ID" value="CAG8814610.1"/>
    <property type="molecule type" value="Genomic_DNA"/>
</dbReference>
<gene>
    <name evidence="1" type="ORF">DERYTH_LOCUS25991</name>
</gene>
<protein>
    <submittedName>
        <fullName evidence="1">23733_t:CDS:1</fullName>
    </submittedName>
</protein>
<organism evidence="1 2">
    <name type="scientific">Dentiscutata erythropus</name>
    <dbReference type="NCBI Taxonomy" id="1348616"/>
    <lineage>
        <taxon>Eukaryota</taxon>
        <taxon>Fungi</taxon>
        <taxon>Fungi incertae sedis</taxon>
        <taxon>Mucoromycota</taxon>
        <taxon>Glomeromycotina</taxon>
        <taxon>Glomeromycetes</taxon>
        <taxon>Diversisporales</taxon>
        <taxon>Gigasporaceae</taxon>
        <taxon>Dentiscutata</taxon>
    </lineage>
</organism>
<dbReference type="OrthoDB" id="2435441at2759"/>
<keyword evidence="2" id="KW-1185">Reference proteome</keyword>